<evidence type="ECO:0000313" key="2">
    <source>
        <dbReference type="EMBL" id="KAK1585580.1"/>
    </source>
</evidence>
<dbReference type="EMBL" id="JAHLJV010000043">
    <property type="protein sequence ID" value="KAK1585580.1"/>
    <property type="molecule type" value="Genomic_DNA"/>
</dbReference>
<comment type="caution">
    <text evidence="2">The sequence shown here is derived from an EMBL/GenBank/DDBJ whole genome shotgun (WGS) entry which is preliminary data.</text>
</comment>
<dbReference type="RefSeq" id="XP_060412601.1">
    <property type="nucleotide sequence ID" value="XM_060551982.1"/>
</dbReference>
<proteinExistence type="predicted"/>
<evidence type="ECO:0000256" key="1">
    <source>
        <dbReference type="SAM" id="MobiDB-lite"/>
    </source>
</evidence>
<name>A0AAD8V462_9PEZI</name>
<feature type="region of interest" description="Disordered" evidence="1">
    <location>
        <begin position="206"/>
        <end position="225"/>
    </location>
</feature>
<feature type="compositionally biased region" description="Basic and acidic residues" evidence="1">
    <location>
        <begin position="209"/>
        <end position="225"/>
    </location>
</feature>
<dbReference type="Proteomes" id="UP001230504">
    <property type="component" value="Unassembled WGS sequence"/>
</dbReference>
<feature type="region of interest" description="Disordered" evidence="1">
    <location>
        <begin position="1"/>
        <end position="32"/>
    </location>
</feature>
<reference evidence="2" key="1">
    <citation type="submission" date="2021-06" db="EMBL/GenBank/DDBJ databases">
        <title>Comparative genomics, transcriptomics and evolutionary studies reveal genomic signatures of adaptation to plant cell wall in hemibiotrophic fungi.</title>
        <authorList>
            <consortium name="DOE Joint Genome Institute"/>
            <person name="Baroncelli R."/>
            <person name="Diaz J.F."/>
            <person name="Benocci T."/>
            <person name="Peng M."/>
            <person name="Battaglia E."/>
            <person name="Haridas S."/>
            <person name="Andreopoulos W."/>
            <person name="Labutti K."/>
            <person name="Pangilinan J."/>
            <person name="Floch G.L."/>
            <person name="Makela M.R."/>
            <person name="Henrissat B."/>
            <person name="Grigoriev I.V."/>
            <person name="Crouch J.A."/>
            <person name="De Vries R.P."/>
            <person name="Sukno S.A."/>
            <person name="Thon M.R."/>
        </authorList>
    </citation>
    <scope>NUCLEOTIDE SEQUENCE</scope>
    <source>
        <strain evidence="2">CBS 125086</strain>
    </source>
</reference>
<accession>A0AAD8V462</accession>
<dbReference type="GeneID" id="85436222"/>
<gene>
    <name evidence="2" type="ORF">LY79DRAFT_266540</name>
</gene>
<sequence length="225" mass="24614">MTAERSGETFPLASSSRGPSEAGADSSRGADPDVLDGMTLNLHLVDIDSMLSTPAGELGRLLPAASQQNLLTNCQTRPPSLVPPLDPSQVIDRAPVILLRLFLSETVRAAYHKSSTLRSPSPGGDWMNSFLAHEHLHACLLFSLPCGRHANARFRRTVKPRRGVPHQLAHHWVLRGCQGASPDGRNANVLPIDALAFPSGLPRGRRHLRGCETRRRPRERRERGS</sequence>
<organism evidence="2 3">
    <name type="scientific">Colletotrichum navitas</name>
    <dbReference type="NCBI Taxonomy" id="681940"/>
    <lineage>
        <taxon>Eukaryota</taxon>
        <taxon>Fungi</taxon>
        <taxon>Dikarya</taxon>
        <taxon>Ascomycota</taxon>
        <taxon>Pezizomycotina</taxon>
        <taxon>Sordariomycetes</taxon>
        <taxon>Hypocreomycetidae</taxon>
        <taxon>Glomerellales</taxon>
        <taxon>Glomerellaceae</taxon>
        <taxon>Colletotrichum</taxon>
        <taxon>Colletotrichum graminicola species complex</taxon>
    </lineage>
</organism>
<evidence type="ECO:0000313" key="3">
    <source>
        <dbReference type="Proteomes" id="UP001230504"/>
    </source>
</evidence>
<dbReference type="AlphaFoldDB" id="A0AAD8V462"/>
<protein>
    <submittedName>
        <fullName evidence="2">Uncharacterized protein</fullName>
    </submittedName>
</protein>
<keyword evidence="3" id="KW-1185">Reference proteome</keyword>